<evidence type="ECO:0000256" key="8">
    <source>
        <dbReference type="ARBA" id="ARBA00032024"/>
    </source>
</evidence>
<keyword evidence="6 10" id="KW-0521">NADP</keyword>
<dbReference type="InterPro" id="IPR008927">
    <property type="entry name" value="6-PGluconate_DH-like_C_sf"/>
</dbReference>
<dbReference type="GO" id="GO:0005737">
    <property type="term" value="C:cytoplasm"/>
    <property type="evidence" value="ECO:0007669"/>
    <property type="project" value="TreeGrafter"/>
</dbReference>
<evidence type="ECO:0000256" key="1">
    <source>
        <dbReference type="ARBA" id="ARBA00004994"/>
    </source>
</evidence>
<keyword evidence="5 10" id="KW-0566">Pantothenate biosynthesis</keyword>
<evidence type="ECO:0000256" key="2">
    <source>
        <dbReference type="ARBA" id="ARBA00007870"/>
    </source>
</evidence>
<dbReference type="InterPro" id="IPR013328">
    <property type="entry name" value="6PGD_dom2"/>
</dbReference>
<dbReference type="Pfam" id="PF02558">
    <property type="entry name" value="ApbA"/>
    <property type="match status" value="1"/>
</dbReference>
<gene>
    <name evidence="13" type="ORF">CKF59_05295</name>
</gene>
<dbReference type="InterPro" id="IPR036291">
    <property type="entry name" value="NAD(P)-bd_dom_sf"/>
</dbReference>
<evidence type="ECO:0000256" key="6">
    <source>
        <dbReference type="ARBA" id="ARBA00022857"/>
    </source>
</evidence>
<dbReference type="AlphaFoldDB" id="A0A3A1YB69"/>
<comment type="caution">
    <text evidence="13">The sequence shown here is derived from an EMBL/GenBank/DDBJ whole genome shotgun (WGS) entry which is preliminary data.</text>
</comment>
<evidence type="ECO:0000259" key="12">
    <source>
        <dbReference type="Pfam" id="PF08546"/>
    </source>
</evidence>
<dbReference type="RefSeq" id="WP_119534925.1">
    <property type="nucleotide sequence ID" value="NZ_NRJF01000150.1"/>
</dbReference>
<evidence type="ECO:0000256" key="4">
    <source>
        <dbReference type="ARBA" id="ARBA00019465"/>
    </source>
</evidence>
<dbReference type="Proteomes" id="UP000265964">
    <property type="component" value="Unassembled WGS sequence"/>
</dbReference>
<dbReference type="PANTHER" id="PTHR43765">
    <property type="entry name" value="2-DEHYDROPANTOATE 2-REDUCTASE-RELATED"/>
    <property type="match status" value="1"/>
</dbReference>
<dbReference type="PANTHER" id="PTHR43765:SF2">
    <property type="entry name" value="2-DEHYDROPANTOATE 2-REDUCTASE"/>
    <property type="match status" value="1"/>
</dbReference>
<dbReference type="OrthoDB" id="6530772at2"/>
<evidence type="ECO:0000256" key="10">
    <source>
        <dbReference type="RuleBase" id="RU362068"/>
    </source>
</evidence>
<accession>A0A3A1YB69</accession>
<protein>
    <recommendedName>
        <fullName evidence="4 10">2-dehydropantoate 2-reductase</fullName>
        <ecNumber evidence="3 10">1.1.1.169</ecNumber>
    </recommendedName>
    <alternativeName>
        <fullName evidence="8 10">Ketopantoate reductase</fullName>
    </alternativeName>
</protein>
<dbReference type="EC" id="1.1.1.169" evidence="3 10"/>
<dbReference type="SUPFAM" id="SSF51735">
    <property type="entry name" value="NAD(P)-binding Rossmann-fold domains"/>
    <property type="match status" value="1"/>
</dbReference>
<feature type="domain" description="Ketopantoate reductase C-terminal" evidence="12">
    <location>
        <begin position="182"/>
        <end position="310"/>
    </location>
</feature>
<evidence type="ECO:0000256" key="5">
    <source>
        <dbReference type="ARBA" id="ARBA00022655"/>
    </source>
</evidence>
<evidence type="ECO:0000313" key="13">
    <source>
        <dbReference type="EMBL" id="RIY34596.1"/>
    </source>
</evidence>
<comment type="pathway">
    <text evidence="1 10">Cofactor biosynthesis; (R)-pantothenate biosynthesis; (R)-pantoate from 3-methyl-2-oxobutanoate: step 2/2.</text>
</comment>
<dbReference type="NCBIfam" id="TIGR00745">
    <property type="entry name" value="apbA_panE"/>
    <property type="match status" value="1"/>
</dbReference>
<dbReference type="GO" id="GO:0015940">
    <property type="term" value="P:pantothenate biosynthetic process"/>
    <property type="evidence" value="ECO:0007669"/>
    <property type="project" value="UniProtKB-UniPathway"/>
</dbReference>
<evidence type="ECO:0000256" key="9">
    <source>
        <dbReference type="ARBA" id="ARBA00048793"/>
    </source>
</evidence>
<organism evidence="13 14">
    <name type="scientific">Psittacicella gerlachiana</name>
    <dbReference type="NCBI Taxonomy" id="2028574"/>
    <lineage>
        <taxon>Bacteria</taxon>
        <taxon>Pseudomonadati</taxon>
        <taxon>Pseudomonadota</taxon>
        <taxon>Gammaproteobacteria</taxon>
        <taxon>Pasteurellales</taxon>
        <taxon>Psittacicellaceae</taxon>
        <taxon>Psittacicella</taxon>
    </lineage>
</organism>
<feature type="domain" description="Ketopantoate reductase N-terminal" evidence="11">
    <location>
        <begin position="3"/>
        <end position="152"/>
    </location>
</feature>
<dbReference type="InterPro" id="IPR013332">
    <property type="entry name" value="KPR_N"/>
</dbReference>
<evidence type="ECO:0000313" key="14">
    <source>
        <dbReference type="Proteomes" id="UP000265964"/>
    </source>
</evidence>
<evidence type="ECO:0000259" key="11">
    <source>
        <dbReference type="Pfam" id="PF02558"/>
    </source>
</evidence>
<dbReference type="Pfam" id="PF08546">
    <property type="entry name" value="ApbA_C"/>
    <property type="match status" value="1"/>
</dbReference>
<keyword evidence="7 10" id="KW-0560">Oxidoreductase</keyword>
<dbReference type="GO" id="GO:0050661">
    <property type="term" value="F:NADP binding"/>
    <property type="evidence" value="ECO:0007669"/>
    <property type="project" value="TreeGrafter"/>
</dbReference>
<reference evidence="13 14" key="1">
    <citation type="submission" date="2017-08" db="EMBL/GenBank/DDBJ databases">
        <title>Reclassification of Bisgaard taxon 37 and 44.</title>
        <authorList>
            <person name="Christensen H."/>
        </authorList>
    </citation>
    <scope>NUCLEOTIDE SEQUENCE [LARGE SCALE GENOMIC DNA]</scope>
    <source>
        <strain evidence="13 14">EEAB3T1</strain>
    </source>
</reference>
<dbReference type="Gene3D" id="3.40.50.720">
    <property type="entry name" value="NAD(P)-binding Rossmann-like Domain"/>
    <property type="match status" value="1"/>
</dbReference>
<evidence type="ECO:0000256" key="7">
    <source>
        <dbReference type="ARBA" id="ARBA00023002"/>
    </source>
</evidence>
<comment type="similarity">
    <text evidence="2 10">Belongs to the ketopantoate reductase family.</text>
</comment>
<dbReference type="GO" id="GO:0008677">
    <property type="term" value="F:2-dehydropantoate 2-reductase activity"/>
    <property type="evidence" value="ECO:0007669"/>
    <property type="project" value="UniProtKB-EC"/>
</dbReference>
<name>A0A3A1YB69_9GAMM</name>
<evidence type="ECO:0000256" key="3">
    <source>
        <dbReference type="ARBA" id="ARBA00013014"/>
    </source>
</evidence>
<keyword evidence="14" id="KW-1185">Reference proteome</keyword>
<dbReference type="Gene3D" id="1.10.1040.10">
    <property type="entry name" value="N-(1-d-carboxylethyl)-l-norvaline Dehydrogenase, domain 2"/>
    <property type="match status" value="1"/>
</dbReference>
<dbReference type="SUPFAM" id="SSF48179">
    <property type="entry name" value="6-phosphogluconate dehydrogenase C-terminal domain-like"/>
    <property type="match status" value="1"/>
</dbReference>
<dbReference type="NCBIfam" id="NF005088">
    <property type="entry name" value="PRK06522.1-2"/>
    <property type="match status" value="1"/>
</dbReference>
<dbReference type="EMBL" id="NRJF01000150">
    <property type="protein sequence ID" value="RIY34596.1"/>
    <property type="molecule type" value="Genomic_DNA"/>
</dbReference>
<dbReference type="InterPro" id="IPR013752">
    <property type="entry name" value="KPA_reductase"/>
</dbReference>
<dbReference type="UniPathway" id="UPA00028">
    <property type="reaction ID" value="UER00004"/>
</dbReference>
<sequence length="316" mass="35408">MKIAIAGAGAMGCSYGHMLSQAGNEVILLDNWQDHIDAINNSGLKVNEVGVEKLTHLKAYKPEDFHEEVDLVIMFTKSLQLDGFLQQIKHVLKENTKVLCLLNGLGHIQTLSKYTHKENIYLGVTVVTARFTNANEPANVTFTSYGKTEIENVVNSKEATKFGELIAKTINDSGLPCEFVDNIYWSIWRKACLNGSMNSLCTVLDSNMLTLGQVENIEYVIKNIIQEFAIIAATENVTLNVEEITEFVMSFTKESFSGAKHYPSMHQDLIKNHRLTEIDYLNGYVSRRGKELNIPTPFNDLITVLVHGKEHILNAK</sequence>
<dbReference type="InterPro" id="IPR050838">
    <property type="entry name" value="Ketopantoate_reductase"/>
</dbReference>
<comment type="catalytic activity">
    <reaction evidence="9 10">
        <text>(R)-pantoate + NADP(+) = 2-dehydropantoate + NADPH + H(+)</text>
        <dbReference type="Rhea" id="RHEA:16233"/>
        <dbReference type="ChEBI" id="CHEBI:11561"/>
        <dbReference type="ChEBI" id="CHEBI:15378"/>
        <dbReference type="ChEBI" id="CHEBI:15980"/>
        <dbReference type="ChEBI" id="CHEBI:57783"/>
        <dbReference type="ChEBI" id="CHEBI:58349"/>
        <dbReference type="EC" id="1.1.1.169"/>
    </reaction>
</comment>
<comment type="function">
    <text evidence="10">Catalyzes the NADPH-dependent reduction of ketopantoate into pantoic acid.</text>
</comment>
<proteinExistence type="inferred from homology"/>
<dbReference type="InterPro" id="IPR003710">
    <property type="entry name" value="ApbA"/>
</dbReference>